<name>A0A086J5X2_TOXGO</name>
<accession>A0A086J5X2</accession>
<evidence type="ECO:0000313" key="2">
    <source>
        <dbReference type="Proteomes" id="UP000028838"/>
    </source>
</evidence>
<comment type="caution">
    <text evidence="1">The sequence shown here is derived from an EMBL/GenBank/DDBJ whole genome shotgun (WGS) entry which is preliminary data.</text>
</comment>
<dbReference type="Proteomes" id="UP000028838">
    <property type="component" value="Unassembled WGS sequence"/>
</dbReference>
<proteinExistence type="predicted"/>
<gene>
    <name evidence="1" type="ORF">TGFOU_302009</name>
</gene>
<protein>
    <submittedName>
        <fullName evidence="1">Uncharacterized protein</fullName>
    </submittedName>
</protein>
<sequence>MKKKKVIINKLKKQKNFYLNLRYLYLKQLSNWNNKIFNFIKLK</sequence>
<dbReference type="AlphaFoldDB" id="A0A086J5X2"/>
<evidence type="ECO:0000313" key="1">
    <source>
        <dbReference type="EMBL" id="KFG27540.1"/>
    </source>
</evidence>
<reference evidence="1 2" key="1">
    <citation type="submission" date="2014-07" db="EMBL/GenBank/DDBJ databases">
        <authorList>
            <person name="Sibley D."/>
            <person name="Venepally P."/>
            <person name="Karamycheva S."/>
            <person name="Hadjithomas M."/>
            <person name="Khan A."/>
            <person name="Brunk B."/>
            <person name="Roos D."/>
            <person name="Caler E."/>
            <person name="Lorenzi H."/>
        </authorList>
    </citation>
    <scope>NUCLEOTIDE SEQUENCE [LARGE SCALE GENOMIC DNA]</scope>
    <source>
        <strain evidence="1 2">FOU</strain>
    </source>
</reference>
<dbReference type="VEuPathDB" id="ToxoDB:TGFOU_302009"/>
<organism evidence="1 2">
    <name type="scientific">Toxoplasma gondii FOU</name>
    <dbReference type="NCBI Taxonomy" id="943167"/>
    <lineage>
        <taxon>Eukaryota</taxon>
        <taxon>Sar</taxon>
        <taxon>Alveolata</taxon>
        <taxon>Apicomplexa</taxon>
        <taxon>Conoidasida</taxon>
        <taxon>Coccidia</taxon>
        <taxon>Eucoccidiorida</taxon>
        <taxon>Eimeriorina</taxon>
        <taxon>Sarcocystidae</taxon>
        <taxon>Toxoplasma</taxon>
    </lineage>
</organism>
<dbReference type="EMBL" id="AEYH02006525">
    <property type="protein sequence ID" value="KFG27540.1"/>
    <property type="molecule type" value="Genomic_DNA"/>
</dbReference>